<evidence type="ECO:0000256" key="3">
    <source>
        <dbReference type="ARBA" id="ARBA00023242"/>
    </source>
</evidence>
<comment type="subcellular location">
    <subcellularLocation>
        <location evidence="1">Nucleus</location>
    </subcellularLocation>
</comment>
<protein>
    <submittedName>
        <fullName evidence="6">Mediator of DNA damage checkpoint protein 1</fullName>
    </submittedName>
</protein>
<feature type="compositionally biased region" description="Acidic residues" evidence="4">
    <location>
        <begin position="951"/>
        <end position="960"/>
    </location>
</feature>
<feature type="region of interest" description="Disordered" evidence="4">
    <location>
        <begin position="563"/>
        <end position="586"/>
    </location>
</feature>
<feature type="region of interest" description="Disordered" evidence="4">
    <location>
        <begin position="162"/>
        <end position="279"/>
    </location>
</feature>
<feature type="region of interest" description="Disordered" evidence="4">
    <location>
        <begin position="950"/>
        <end position="1022"/>
    </location>
</feature>
<organism evidence="6 7">
    <name type="scientific">Linnemannia exigua</name>
    <dbReference type="NCBI Taxonomy" id="604196"/>
    <lineage>
        <taxon>Eukaryota</taxon>
        <taxon>Fungi</taxon>
        <taxon>Fungi incertae sedis</taxon>
        <taxon>Mucoromycota</taxon>
        <taxon>Mortierellomycotina</taxon>
        <taxon>Mortierellomycetes</taxon>
        <taxon>Mortierellales</taxon>
        <taxon>Mortierellaceae</taxon>
        <taxon>Linnemannia</taxon>
    </lineage>
</organism>
<feature type="compositionally biased region" description="Basic and acidic residues" evidence="4">
    <location>
        <begin position="444"/>
        <end position="457"/>
    </location>
</feature>
<keyword evidence="3" id="KW-0539">Nucleus</keyword>
<feature type="compositionally biased region" description="Basic and acidic residues" evidence="4">
    <location>
        <begin position="170"/>
        <end position="184"/>
    </location>
</feature>
<feature type="region of interest" description="Disordered" evidence="4">
    <location>
        <begin position="383"/>
        <end position="505"/>
    </location>
</feature>
<sequence length="1022" mass="113552">MSETNKSDDDKKAVARLKIHKFRDQPERLFYLYKGVNTLGRDPFRCNIWLTEEYICREHLYIDVVDEDDILVQDGAKPKVSTLLPTTRFKPGQIRTMFGLKVMESNTYYEFSTTRKLKLANLLTCQVEKITKEERETAPLKGVRSEAAQKAIELNTHMNETFVGGGFSDLHTRSSRDDRRRSHTDSNNSNNNRNSDSPQRARSTSMQYDDPLGSPRFRAPGSEHSFDSTQVIPDLTQVVHEEEYRPRRREPLADRPVIPGLSPDITLQRPVRGGPGSFLGESRADFSRIDNRKEFFKKFDESSQLKDIHTEPTMVILEYPSLEASQSSVVLPETQPTQILIMASDEIVASDSLPESVDVVSSSLPESVDVALSSLLEEGIGGVGASEEGRLESAGGDVGGDEQAGGSRSGSVVPESPPASQQDVIPCTPVDQIGQDRIPQTPEHQQRDHQDEQERRQQQQHAAMSDVSTLEANQLSSSIPDSQATQEAVGLSVSSSTDLPLHHDEEEHIVKVEKVEQERRILSVDSQIIVPLSPRVVKAEDDHESTRADDEFKSRRILVKDVICPDSQHSTQPSSRDRSKDDIGSVTTSDVTVAVTAAATTSNPQGAYEPTTNAVLRTFSQDSDRTASREGTPKHHLEEVEEEEEDIDAAADKKESSPKPAKLMKIQTMDSVFAAAPTTKAGRTRRGAAAGSLSKSMSADPMIPGTRRLRSGMEQECIRLEKNSVMISSPDKESLKVELDSIDEEVYNDRSYKEMALLVYDGKSRTCKLMCAIARGLPIVSTKWLTESFKKGYFLPTDVYLFQDKKMEKDFHFNLQESCAMGRDNFERGILIYAPYEFYCVTKNDIPSNAKQSKLWTQQGYLLQSHVSDLVPLVEICGGRMLLAGETPDVDKKGSTIVIGQTSGDCAETQRYIEDGFKVVNKEFVMACVLRQQPDLDFETHAIKAQILTTVEDDDEEAEQSDSTTSSNPNTARSRSRSSSVVPQPLSRKSSTTRPQRTSSTISASSVTSIPAPKKKKPAKKK</sequence>
<feature type="compositionally biased region" description="Basic and acidic residues" evidence="4">
    <location>
        <begin position="622"/>
        <end position="638"/>
    </location>
</feature>
<proteinExistence type="predicted"/>
<feature type="compositionally biased region" description="Low complexity" evidence="4">
    <location>
        <begin position="185"/>
        <end position="197"/>
    </location>
</feature>
<dbReference type="GO" id="GO:0006974">
    <property type="term" value="P:DNA damage response"/>
    <property type="evidence" value="ECO:0007669"/>
    <property type="project" value="UniProtKB-KW"/>
</dbReference>
<evidence type="ECO:0000313" key="7">
    <source>
        <dbReference type="Proteomes" id="UP001194580"/>
    </source>
</evidence>
<reference evidence="6" key="1">
    <citation type="journal article" date="2020" name="Fungal Divers.">
        <title>Resolving the Mortierellaceae phylogeny through synthesis of multi-gene phylogenetics and phylogenomics.</title>
        <authorList>
            <person name="Vandepol N."/>
            <person name="Liber J."/>
            <person name="Desiro A."/>
            <person name="Na H."/>
            <person name="Kennedy M."/>
            <person name="Barry K."/>
            <person name="Grigoriev I.V."/>
            <person name="Miller A.N."/>
            <person name="O'Donnell K."/>
            <person name="Stajich J.E."/>
            <person name="Bonito G."/>
        </authorList>
    </citation>
    <scope>NUCLEOTIDE SEQUENCE</scope>
    <source>
        <strain evidence="6">NRRL 28262</strain>
    </source>
</reference>
<accession>A0AAD4DKT2</accession>
<dbReference type="InterPro" id="IPR008984">
    <property type="entry name" value="SMAD_FHA_dom_sf"/>
</dbReference>
<feature type="region of interest" description="Disordered" evidence="4">
    <location>
        <begin position="620"/>
        <end position="661"/>
    </location>
</feature>
<evidence type="ECO:0000259" key="5">
    <source>
        <dbReference type="PROSITE" id="PS50172"/>
    </source>
</evidence>
<gene>
    <name evidence="6" type="primary">MDC1</name>
    <name evidence="6" type="ORF">BGZ95_008785</name>
</gene>
<feature type="compositionally biased region" description="Low complexity" evidence="4">
    <location>
        <begin position="987"/>
        <end position="1012"/>
    </location>
</feature>
<dbReference type="CDD" id="cd18432">
    <property type="entry name" value="BRCT_PAXIP1_rpt6_like"/>
    <property type="match status" value="1"/>
</dbReference>
<dbReference type="GO" id="GO:0005634">
    <property type="term" value="C:nucleus"/>
    <property type="evidence" value="ECO:0007669"/>
    <property type="project" value="UniProtKB-SubCell"/>
</dbReference>
<feature type="compositionally biased region" description="Acidic residues" evidence="4">
    <location>
        <begin position="639"/>
        <end position="649"/>
    </location>
</feature>
<feature type="compositionally biased region" description="Low complexity" evidence="4">
    <location>
        <begin position="961"/>
        <end position="980"/>
    </location>
</feature>
<dbReference type="PANTHER" id="PTHR23196">
    <property type="entry name" value="PAX TRANSCRIPTION ACTIVATION DOMAIN INTERACTING PROTEIN"/>
    <property type="match status" value="1"/>
</dbReference>
<feature type="compositionally biased region" description="Low complexity" evidence="4">
    <location>
        <begin position="678"/>
        <end position="691"/>
    </location>
</feature>
<feature type="domain" description="BRCT" evidence="5">
    <location>
        <begin position="728"/>
        <end position="802"/>
    </location>
</feature>
<evidence type="ECO:0000313" key="6">
    <source>
        <dbReference type="EMBL" id="KAG0280759.1"/>
    </source>
</evidence>
<dbReference type="SUPFAM" id="SSF52113">
    <property type="entry name" value="BRCT domain"/>
    <property type="match status" value="1"/>
</dbReference>
<dbReference type="Gene3D" id="2.60.200.20">
    <property type="match status" value="1"/>
</dbReference>
<feature type="compositionally biased region" description="Polar residues" evidence="4">
    <location>
        <begin position="466"/>
        <end position="498"/>
    </location>
</feature>
<feature type="region of interest" description="Disordered" evidence="4">
    <location>
        <begin position="678"/>
        <end position="706"/>
    </location>
</feature>
<evidence type="ECO:0000256" key="2">
    <source>
        <dbReference type="ARBA" id="ARBA00022763"/>
    </source>
</evidence>
<dbReference type="PANTHER" id="PTHR23196:SF1">
    <property type="entry name" value="PAX-INTERACTING PROTEIN 1"/>
    <property type="match status" value="1"/>
</dbReference>
<dbReference type="InterPro" id="IPR051579">
    <property type="entry name" value="DDR_Transcriptional_Reg"/>
</dbReference>
<dbReference type="Proteomes" id="UP001194580">
    <property type="component" value="Unassembled WGS sequence"/>
</dbReference>
<keyword evidence="7" id="KW-1185">Reference proteome</keyword>
<dbReference type="SUPFAM" id="SSF49879">
    <property type="entry name" value="SMAD/FHA domain"/>
    <property type="match status" value="1"/>
</dbReference>
<dbReference type="InterPro" id="IPR036420">
    <property type="entry name" value="BRCT_dom_sf"/>
</dbReference>
<feature type="compositionally biased region" description="Basic and acidic residues" evidence="4">
    <location>
        <begin position="239"/>
        <end position="253"/>
    </location>
</feature>
<dbReference type="PROSITE" id="PS50172">
    <property type="entry name" value="BRCT"/>
    <property type="match status" value="1"/>
</dbReference>
<evidence type="ECO:0000256" key="1">
    <source>
        <dbReference type="ARBA" id="ARBA00004123"/>
    </source>
</evidence>
<dbReference type="InterPro" id="IPR001357">
    <property type="entry name" value="BRCT_dom"/>
</dbReference>
<keyword evidence="2" id="KW-0227">DNA damage</keyword>
<name>A0AAD4DKT2_9FUNG</name>
<dbReference type="CDD" id="cd17744">
    <property type="entry name" value="BRCT_MDC1_rpt1"/>
    <property type="match status" value="1"/>
</dbReference>
<dbReference type="Gene3D" id="3.40.50.10190">
    <property type="entry name" value="BRCT domain"/>
    <property type="match status" value="2"/>
</dbReference>
<feature type="compositionally biased region" description="Basic residues" evidence="4">
    <location>
        <begin position="1013"/>
        <end position="1022"/>
    </location>
</feature>
<dbReference type="AlphaFoldDB" id="A0AAD4DKT2"/>
<evidence type="ECO:0000256" key="4">
    <source>
        <dbReference type="SAM" id="MobiDB-lite"/>
    </source>
</evidence>
<dbReference type="EMBL" id="JAAAIL010000048">
    <property type="protein sequence ID" value="KAG0280759.1"/>
    <property type="molecule type" value="Genomic_DNA"/>
</dbReference>
<comment type="caution">
    <text evidence="6">The sequence shown here is derived from an EMBL/GenBank/DDBJ whole genome shotgun (WGS) entry which is preliminary data.</text>
</comment>
<feature type="compositionally biased region" description="Polar residues" evidence="4">
    <location>
        <begin position="198"/>
        <end position="207"/>
    </location>
</feature>